<reference evidence="2" key="1">
    <citation type="submission" date="2015-09" db="EMBL/GenBank/DDBJ databases">
        <authorList>
            <consortium name="Pathogen Informatics"/>
        </authorList>
    </citation>
    <scope>NUCLEOTIDE SEQUENCE [LARGE SCALE GENOMIC DNA]</scope>
    <source>
        <strain evidence="2">Lake Konstanz</strain>
    </source>
</reference>
<gene>
    <name evidence="1" type="ORF">BSAL_23120</name>
</gene>
<keyword evidence="2" id="KW-1185">Reference proteome</keyword>
<sequence length="188" mass="19887">MAQTSNASAVQAMGTAMIGMLVNSVSNTSALSSVEQASVLGSIASALASQSAEARRTLSQSIAEVVKNTLKSSTFDASNLALAADAQWTVKPQATPLSPSLRRYRMISHNRLVNRNALPSATSSSQLCGSPVVPCRALRCLTPPPVHPLFFQRPSRSLESPTTWCMVLLQPCSPPIPTEEARRPLAAS</sequence>
<dbReference type="AlphaFoldDB" id="A0A0S4JEC6"/>
<protein>
    <submittedName>
        <fullName evidence="1">Uncharacterized protein</fullName>
    </submittedName>
</protein>
<dbReference type="EMBL" id="CYKH01001766">
    <property type="protein sequence ID" value="CUG89730.1"/>
    <property type="molecule type" value="Genomic_DNA"/>
</dbReference>
<dbReference type="Proteomes" id="UP000051952">
    <property type="component" value="Unassembled WGS sequence"/>
</dbReference>
<accession>A0A0S4JEC6</accession>
<evidence type="ECO:0000313" key="2">
    <source>
        <dbReference type="Proteomes" id="UP000051952"/>
    </source>
</evidence>
<name>A0A0S4JEC6_BODSA</name>
<organism evidence="1 2">
    <name type="scientific">Bodo saltans</name>
    <name type="common">Flagellated protozoan</name>
    <dbReference type="NCBI Taxonomy" id="75058"/>
    <lineage>
        <taxon>Eukaryota</taxon>
        <taxon>Discoba</taxon>
        <taxon>Euglenozoa</taxon>
        <taxon>Kinetoplastea</taxon>
        <taxon>Metakinetoplastina</taxon>
        <taxon>Eubodonida</taxon>
        <taxon>Bodonidae</taxon>
        <taxon>Bodo</taxon>
    </lineage>
</organism>
<proteinExistence type="predicted"/>
<dbReference type="VEuPathDB" id="TriTrypDB:BSAL_23120"/>
<evidence type="ECO:0000313" key="1">
    <source>
        <dbReference type="EMBL" id="CUG89730.1"/>
    </source>
</evidence>